<evidence type="ECO:0000256" key="3">
    <source>
        <dbReference type="SAM" id="MobiDB-lite"/>
    </source>
</evidence>
<dbReference type="GO" id="GO:0046688">
    <property type="term" value="P:response to copper ion"/>
    <property type="evidence" value="ECO:0007669"/>
    <property type="project" value="InterPro"/>
</dbReference>
<sequence>MGGRVPRAARTAPAVLGVALGVSLALPAAPAAAHNSLTASDPKDGARIAVAPEKIELRFLAKPDRDTTKITVAGPDNVPALGGSPTYSGNRVSVPFAPGAAGLYIVGYQLASGDGHPVRGEVRFTLTTGTPAQPPSSGPAGPAATPTAAPSSPAAAPTTPSAAIPLPARDGDGVARWLWAAGGVVVLAALAAVLLLRRRARRA</sequence>
<evidence type="ECO:0000313" key="7">
    <source>
        <dbReference type="EMBL" id="TWH65873.1"/>
    </source>
</evidence>
<comment type="caution">
    <text evidence="7">The sequence shown here is derived from an EMBL/GenBank/DDBJ whole genome shotgun (WGS) entry which is preliminary data.</text>
</comment>
<dbReference type="GO" id="GO:0005507">
    <property type="term" value="F:copper ion binding"/>
    <property type="evidence" value="ECO:0007669"/>
    <property type="project" value="InterPro"/>
</dbReference>
<name>A0A562I5G3_MICOL</name>
<feature type="region of interest" description="Disordered" evidence="3">
    <location>
        <begin position="126"/>
        <end position="164"/>
    </location>
</feature>
<keyword evidence="8" id="KW-1185">Reference proteome</keyword>
<organism evidence="7 8">
    <name type="scientific">Micromonospora olivasterospora</name>
    <dbReference type="NCBI Taxonomy" id="1880"/>
    <lineage>
        <taxon>Bacteria</taxon>
        <taxon>Bacillati</taxon>
        <taxon>Actinomycetota</taxon>
        <taxon>Actinomycetes</taxon>
        <taxon>Micromonosporales</taxon>
        <taxon>Micromonosporaceae</taxon>
        <taxon>Micromonospora</taxon>
    </lineage>
</organism>
<evidence type="ECO:0000259" key="6">
    <source>
        <dbReference type="Pfam" id="PF04234"/>
    </source>
</evidence>
<reference evidence="7 8" key="1">
    <citation type="submission" date="2019-07" db="EMBL/GenBank/DDBJ databases">
        <title>R&amp;d 2014.</title>
        <authorList>
            <person name="Klenk H.-P."/>
        </authorList>
    </citation>
    <scope>NUCLEOTIDE SEQUENCE [LARGE SCALE GENOMIC DNA]</scope>
    <source>
        <strain evidence="7 8">DSM 43868</strain>
    </source>
</reference>
<keyword evidence="4" id="KW-0812">Transmembrane</keyword>
<feature type="signal peptide" evidence="5">
    <location>
        <begin position="1"/>
        <end position="33"/>
    </location>
</feature>
<feature type="compositionally biased region" description="Low complexity" evidence="3">
    <location>
        <begin position="138"/>
        <end position="164"/>
    </location>
</feature>
<keyword evidence="4" id="KW-0472">Membrane</keyword>
<evidence type="ECO:0000256" key="5">
    <source>
        <dbReference type="SAM" id="SignalP"/>
    </source>
</evidence>
<protein>
    <recommendedName>
        <fullName evidence="6">CopC domain-containing protein</fullName>
    </recommendedName>
</protein>
<keyword evidence="1 5" id="KW-0732">Signal</keyword>
<proteinExistence type="predicted"/>
<dbReference type="InterPro" id="IPR014756">
    <property type="entry name" value="Ig_E-set"/>
</dbReference>
<dbReference type="SUPFAM" id="SSF81296">
    <property type="entry name" value="E set domains"/>
    <property type="match status" value="1"/>
</dbReference>
<evidence type="ECO:0000256" key="4">
    <source>
        <dbReference type="SAM" id="Phobius"/>
    </source>
</evidence>
<evidence type="ECO:0000313" key="8">
    <source>
        <dbReference type="Proteomes" id="UP000319825"/>
    </source>
</evidence>
<dbReference type="OrthoDB" id="5242236at2"/>
<keyword evidence="2" id="KW-0186">Copper</keyword>
<keyword evidence="4" id="KW-1133">Transmembrane helix</keyword>
<accession>A0A562I5G3</accession>
<dbReference type="Proteomes" id="UP000319825">
    <property type="component" value="Unassembled WGS sequence"/>
</dbReference>
<dbReference type="AlphaFoldDB" id="A0A562I5G3"/>
<dbReference type="EMBL" id="VLKE01000001">
    <property type="protein sequence ID" value="TWH65873.1"/>
    <property type="molecule type" value="Genomic_DNA"/>
</dbReference>
<feature type="chain" id="PRO_5039414916" description="CopC domain-containing protein" evidence="5">
    <location>
        <begin position="34"/>
        <end position="203"/>
    </location>
</feature>
<dbReference type="Gene3D" id="2.60.40.1220">
    <property type="match status" value="1"/>
</dbReference>
<dbReference type="Pfam" id="PF04234">
    <property type="entry name" value="CopC"/>
    <property type="match status" value="1"/>
</dbReference>
<dbReference type="InterPro" id="IPR014755">
    <property type="entry name" value="Cu-Rt/internalin_Ig-like"/>
</dbReference>
<evidence type="ECO:0000256" key="2">
    <source>
        <dbReference type="ARBA" id="ARBA00023008"/>
    </source>
</evidence>
<feature type="transmembrane region" description="Helical" evidence="4">
    <location>
        <begin position="177"/>
        <end position="196"/>
    </location>
</feature>
<feature type="domain" description="CopC" evidence="6">
    <location>
        <begin position="34"/>
        <end position="126"/>
    </location>
</feature>
<dbReference type="GO" id="GO:0042597">
    <property type="term" value="C:periplasmic space"/>
    <property type="evidence" value="ECO:0007669"/>
    <property type="project" value="InterPro"/>
</dbReference>
<dbReference type="RefSeq" id="WP_145773097.1">
    <property type="nucleotide sequence ID" value="NZ_BAAATQ010000338.1"/>
</dbReference>
<gene>
    <name evidence="7" type="ORF">JD77_00813</name>
</gene>
<dbReference type="InterPro" id="IPR007348">
    <property type="entry name" value="CopC_dom"/>
</dbReference>
<evidence type="ECO:0000256" key="1">
    <source>
        <dbReference type="ARBA" id="ARBA00022729"/>
    </source>
</evidence>